<evidence type="ECO:0000313" key="1">
    <source>
        <dbReference type="EMBL" id="AHF80105.1"/>
    </source>
</evidence>
<reference evidence="1 2" key="1">
    <citation type="journal article" date="2014" name="Int. J. Syst. Evol. Microbiol.">
        <title>Thermococcus paralvinellae sp. nov. and Thermococcus cleftensis sp. nov. of hyperthermophilic heterotrophs from deep-sea hydrothermal vents.</title>
        <authorList>
            <person name="Hensley S.A."/>
            <person name="Jung J.H."/>
            <person name="Park C.S."/>
            <person name="Holden J.F."/>
        </authorList>
    </citation>
    <scope>NUCLEOTIDE SEQUENCE [LARGE SCALE GENOMIC DNA]</scope>
    <source>
        <strain evidence="1 2">ES1</strain>
    </source>
</reference>
<keyword evidence="2" id="KW-1185">Reference proteome</keyword>
<dbReference type="GeneID" id="24906600"/>
<dbReference type="Proteomes" id="UP000019027">
    <property type="component" value="Chromosome"/>
</dbReference>
<accession>W0I6N7</accession>
<dbReference type="HOGENOM" id="CLU_2165360_0_0_2"/>
<gene>
    <name evidence="1" type="ORF">TES1_0719</name>
</gene>
<name>W0I6N7_9EURY</name>
<sequence length="116" mass="13416">MDEEGSSSFWLMKIFKSKKKDGVLEQKITEDAYEDLRALLMRAKPEVENDKIILKLPRGDVILTKDRLRIVAKSREDAEKILRNLHHYSMPPGLWPAYGLSYSIKRNSAVLRKSKA</sequence>
<dbReference type="AlphaFoldDB" id="W0I6N7"/>
<evidence type="ECO:0000313" key="2">
    <source>
        <dbReference type="Proteomes" id="UP000019027"/>
    </source>
</evidence>
<organism evidence="1 2">
    <name type="scientific">Thermococcus paralvinellae</name>
    <dbReference type="NCBI Taxonomy" id="582419"/>
    <lineage>
        <taxon>Archaea</taxon>
        <taxon>Methanobacteriati</taxon>
        <taxon>Methanobacteriota</taxon>
        <taxon>Thermococci</taxon>
        <taxon>Thermococcales</taxon>
        <taxon>Thermococcaceae</taxon>
        <taxon>Thermococcus</taxon>
    </lineage>
</organism>
<dbReference type="RefSeq" id="WP_042680341.1">
    <property type="nucleotide sequence ID" value="NZ_CP006965.1"/>
</dbReference>
<proteinExistence type="predicted"/>
<dbReference type="EMBL" id="CP006965">
    <property type="protein sequence ID" value="AHF80105.1"/>
    <property type="molecule type" value="Genomic_DNA"/>
</dbReference>
<dbReference type="KEGG" id="ths:TES1_0719"/>
<dbReference type="OrthoDB" id="85243at2157"/>
<dbReference type="STRING" id="582419.TES1_0719"/>
<protein>
    <submittedName>
        <fullName evidence="1">Uncharacterized protein</fullName>
    </submittedName>
</protein>